<sequence length="76" mass="8747">MHISFLQTSFLLKRPDMFAFAVDSFIWLIIRAFMSSTVTEKPPVKLDVLKQSLGIDCLLANCKQLFEIQMIKHSKS</sequence>
<keyword evidence="2" id="KW-1185">Reference proteome</keyword>
<name>A0A9D4IIZ5_DREPO</name>
<evidence type="ECO:0000313" key="1">
    <source>
        <dbReference type="EMBL" id="KAH3774292.1"/>
    </source>
</evidence>
<evidence type="ECO:0000313" key="2">
    <source>
        <dbReference type="Proteomes" id="UP000828390"/>
    </source>
</evidence>
<protein>
    <submittedName>
        <fullName evidence="1">Uncharacterized protein</fullName>
    </submittedName>
</protein>
<dbReference type="Proteomes" id="UP000828390">
    <property type="component" value="Unassembled WGS sequence"/>
</dbReference>
<dbReference type="EMBL" id="JAIWYP010000009">
    <property type="protein sequence ID" value="KAH3774292.1"/>
    <property type="molecule type" value="Genomic_DNA"/>
</dbReference>
<gene>
    <name evidence="1" type="ORF">DPMN_175670</name>
</gene>
<comment type="caution">
    <text evidence="1">The sequence shown here is derived from an EMBL/GenBank/DDBJ whole genome shotgun (WGS) entry which is preliminary data.</text>
</comment>
<organism evidence="1 2">
    <name type="scientific">Dreissena polymorpha</name>
    <name type="common">Zebra mussel</name>
    <name type="synonym">Mytilus polymorpha</name>
    <dbReference type="NCBI Taxonomy" id="45954"/>
    <lineage>
        <taxon>Eukaryota</taxon>
        <taxon>Metazoa</taxon>
        <taxon>Spiralia</taxon>
        <taxon>Lophotrochozoa</taxon>
        <taxon>Mollusca</taxon>
        <taxon>Bivalvia</taxon>
        <taxon>Autobranchia</taxon>
        <taxon>Heteroconchia</taxon>
        <taxon>Euheterodonta</taxon>
        <taxon>Imparidentia</taxon>
        <taxon>Neoheterodontei</taxon>
        <taxon>Myida</taxon>
        <taxon>Dreissenoidea</taxon>
        <taxon>Dreissenidae</taxon>
        <taxon>Dreissena</taxon>
    </lineage>
</organism>
<dbReference type="AlphaFoldDB" id="A0A9D4IIZ5"/>
<reference evidence="1" key="1">
    <citation type="journal article" date="2019" name="bioRxiv">
        <title>The Genome of the Zebra Mussel, Dreissena polymorpha: A Resource for Invasive Species Research.</title>
        <authorList>
            <person name="McCartney M.A."/>
            <person name="Auch B."/>
            <person name="Kono T."/>
            <person name="Mallez S."/>
            <person name="Zhang Y."/>
            <person name="Obille A."/>
            <person name="Becker A."/>
            <person name="Abrahante J.E."/>
            <person name="Garbe J."/>
            <person name="Badalamenti J.P."/>
            <person name="Herman A."/>
            <person name="Mangelson H."/>
            <person name="Liachko I."/>
            <person name="Sullivan S."/>
            <person name="Sone E.D."/>
            <person name="Koren S."/>
            <person name="Silverstein K.A.T."/>
            <person name="Beckman K.B."/>
            <person name="Gohl D.M."/>
        </authorList>
    </citation>
    <scope>NUCLEOTIDE SEQUENCE</scope>
    <source>
        <strain evidence="1">Duluth1</strain>
        <tissue evidence="1">Whole animal</tissue>
    </source>
</reference>
<accession>A0A9D4IIZ5</accession>
<reference evidence="1" key="2">
    <citation type="submission" date="2020-11" db="EMBL/GenBank/DDBJ databases">
        <authorList>
            <person name="McCartney M.A."/>
            <person name="Auch B."/>
            <person name="Kono T."/>
            <person name="Mallez S."/>
            <person name="Becker A."/>
            <person name="Gohl D.M."/>
            <person name="Silverstein K.A.T."/>
            <person name="Koren S."/>
            <person name="Bechman K.B."/>
            <person name="Herman A."/>
            <person name="Abrahante J.E."/>
            <person name="Garbe J."/>
        </authorList>
    </citation>
    <scope>NUCLEOTIDE SEQUENCE</scope>
    <source>
        <strain evidence="1">Duluth1</strain>
        <tissue evidence="1">Whole animal</tissue>
    </source>
</reference>
<proteinExistence type="predicted"/>